<dbReference type="InterPro" id="IPR044884">
    <property type="entry name" value="Ribosomal_mL55_sf"/>
</dbReference>
<name>A0A2B4RQ34_STYPI</name>
<dbReference type="GO" id="GO:0003735">
    <property type="term" value="F:structural constituent of ribosome"/>
    <property type="evidence" value="ECO:0007669"/>
    <property type="project" value="InterPro"/>
</dbReference>
<evidence type="ECO:0000256" key="1">
    <source>
        <dbReference type="SAM" id="MobiDB-lite"/>
    </source>
</evidence>
<proteinExistence type="predicted"/>
<dbReference type="Gene3D" id="6.20.130.20">
    <property type="entry name" value="Mitochondrial ribosomal protein L55"/>
    <property type="match status" value="1"/>
</dbReference>
<dbReference type="EMBL" id="LSMT01000347">
    <property type="protein sequence ID" value="PFX19721.1"/>
    <property type="molecule type" value="Genomic_DNA"/>
</dbReference>
<comment type="caution">
    <text evidence="2">The sequence shown here is derived from an EMBL/GenBank/DDBJ whole genome shotgun (WGS) entry which is preliminary data.</text>
</comment>
<dbReference type="Pfam" id="PF09776">
    <property type="entry name" value="Mitoc_L55"/>
    <property type="match status" value="1"/>
</dbReference>
<reference evidence="3" key="1">
    <citation type="journal article" date="2017" name="bioRxiv">
        <title>Comparative analysis of the genomes of Stylophora pistillata and Acropora digitifera provides evidence for extensive differences between species of corals.</title>
        <authorList>
            <person name="Voolstra C.R."/>
            <person name="Li Y."/>
            <person name="Liew Y.J."/>
            <person name="Baumgarten S."/>
            <person name="Zoccola D."/>
            <person name="Flot J.-F."/>
            <person name="Tambutte S."/>
            <person name="Allemand D."/>
            <person name="Aranda M."/>
        </authorList>
    </citation>
    <scope>NUCLEOTIDE SEQUENCE [LARGE SCALE GENOMIC DNA]</scope>
</reference>
<dbReference type="PANTHER" id="PTHR34095:SF1">
    <property type="entry name" value="LARGE RIBOSOMAL SUBUNIT PROTEIN ML55"/>
    <property type="match status" value="1"/>
</dbReference>
<dbReference type="AlphaFoldDB" id="A0A2B4RQ34"/>
<accession>A0A2B4RQ34</accession>
<protein>
    <submittedName>
        <fullName evidence="2">39S ribosomal protein L55, mitochondrial</fullName>
    </submittedName>
</protein>
<dbReference type="Proteomes" id="UP000225706">
    <property type="component" value="Unassembled WGS sequence"/>
</dbReference>
<evidence type="ECO:0000313" key="2">
    <source>
        <dbReference type="EMBL" id="PFX19721.1"/>
    </source>
</evidence>
<dbReference type="GO" id="GO:0006412">
    <property type="term" value="P:translation"/>
    <property type="evidence" value="ECO:0007669"/>
    <property type="project" value="TreeGrafter"/>
</dbReference>
<feature type="compositionally biased region" description="Basic and acidic residues" evidence="1">
    <location>
        <begin position="109"/>
        <end position="119"/>
    </location>
</feature>
<keyword evidence="2" id="KW-0687">Ribonucleoprotein</keyword>
<dbReference type="InterPro" id="IPR018615">
    <property type="entry name" value="Ribosomal_mL55"/>
</dbReference>
<sequence>MAARTRANFGWLLRKCVFLDISSTPRLWTSFICNKLNLFSSVSRKVSSCSATISRIPKKVYPRKYKVRLVQPDGSSFFIRYDKPLKLIMQPINPTEMTEEERRARMKRLKPEKPKKIYELDNEDDGHDQRSWANLMKKKP</sequence>
<dbReference type="OrthoDB" id="9986315at2759"/>
<dbReference type="PANTHER" id="PTHR34095">
    <property type="entry name" value="39S RIBOSOMAL PROTEIN L55, MITOCHONDRIAL"/>
    <property type="match status" value="1"/>
</dbReference>
<keyword evidence="2" id="KW-0689">Ribosomal protein</keyword>
<evidence type="ECO:0000313" key="3">
    <source>
        <dbReference type="Proteomes" id="UP000225706"/>
    </source>
</evidence>
<dbReference type="STRING" id="50429.A0A2B4RQ34"/>
<keyword evidence="3" id="KW-1185">Reference proteome</keyword>
<dbReference type="GO" id="GO:0005762">
    <property type="term" value="C:mitochondrial large ribosomal subunit"/>
    <property type="evidence" value="ECO:0007669"/>
    <property type="project" value="InterPro"/>
</dbReference>
<gene>
    <name evidence="2" type="primary">mRpL55</name>
    <name evidence="2" type="ORF">AWC38_SpisGene15862</name>
</gene>
<feature type="region of interest" description="Disordered" evidence="1">
    <location>
        <begin position="92"/>
        <end position="140"/>
    </location>
</feature>
<organism evidence="2 3">
    <name type="scientific">Stylophora pistillata</name>
    <name type="common">Smooth cauliflower coral</name>
    <dbReference type="NCBI Taxonomy" id="50429"/>
    <lineage>
        <taxon>Eukaryota</taxon>
        <taxon>Metazoa</taxon>
        <taxon>Cnidaria</taxon>
        <taxon>Anthozoa</taxon>
        <taxon>Hexacorallia</taxon>
        <taxon>Scleractinia</taxon>
        <taxon>Astrocoeniina</taxon>
        <taxon>Pocilloporidae</taxon>
        <taxon>Stylophora</taxon>
    </lineage>
</organism>